<dbReference type="Pfam" id="PF00408">
    <property type="entry name" value="PGM_PMM_IV"/>
    <property type="match status" value="1"/>
</dbReference>
<evidence type="ECO:0000256" key="2">
    <source>
        <dbReference type="ARBA" id="ARBA00004865"/>
    </source>
</evidence>
<evidence type="ECO:0000256" key="9">
    <source>
        <dbReference type="ARBA" id="ARBA00031926"/>
    </source>
</evidence>
<evidence type="ECO:0000259" key="16">
    <source>
        <dbReference type="Pfam" id="PF02878"/>
    </source>
</evidence>
<keyword evidence="7 11" id="KW-0460">Magnesium</keyword>
<dbReference type="SUPFAM" id="SSF53738">
    <property type="entry name" value="Phosphoglucomutase, first 3 domains"/>
    <property type="match status" value="3"/>
</dbReference>
<sequence length="485" mass="51746">MLPVAYRVGMLAAALSSHYDGQFIGIMLTASHNALPDNGVKLVAPTGEMLPSSWEHVAEVVANCPMDELETELAKHFGAIGKCSVVVGMDTRPSGPALREMVMKGVRKLGGEVVEIGVVTTPELHTAVARLNREPHTVSQLEDDYIVGLASAFQPVVGVHNKVKIVVDCANGVGALKVQKLKKKMAKTGYELIVVNGGEAELNHNCGADYVKTGNCPPHGDYKPDAVTHFASLDGDADRLVYFTFTDAGTFQLIDGDRMSALIAMAIKKLLQKSGLADSITMGVVQTAYANGGSTEFIEKTLGIPIVCTPTGVKHLHKAASGFDIGIYFEANGHGTVLFSENATKTLRTTRNEHSELLLAVSRLANQLVGDGIADMLLVEAMLKITKQSLKDWAALYKDRPSCLIKTVVKDRTKLKTTDADRSITEPAGLQTEIDRITACVRGGRAFARPSGTEDVVRIFSEATTAEDAAKLAADISAVIAGYGI</sequence>
<evidence type="ECO:0000256" key="12">
    <source>
        <dbReference type="PIRSR" id="PIRSR016408-1"/>
    </source>
</evidence>
<dbReference type="OrthoDB" id="1928at2759"/>
<protein>
    <recommendedName>
        <fullName evidence="4 11">Phosphoacetylglucosamine mutase</fullName>
        <shortName evidence="11">PAGM</shortName>
        <ecNumber evidence="4 11">5.4.2.3</ecNumber>
    </recommendedName>
    <alternativeName>
        <fullName evidence="10 11">Acetylglucosamine phosphomutase</fullName>
    </alternativeName>
    <alternativeName>
        <fullName evidence="9 11">N-acetylglucosamine-phosphate mutase</fullName>
    </alternativeName>
</protein>
<evidence type="ECO:0000259" key="18">
    <source>
        <dbReference type="Pfam" id="PF21405"/>
    </source>
</evidence>
<evidence type="ECO:0000256" key="5">
    <source>
        <dbReference type="ARBA" id="ARBA00022553"/>
    </source>
</evidence>
<dbReference type="EC" id="5.4.2.3" evidence="4 11"/>
<gene>
    <name evidence="19" type="ORF">PSACC_02272</name>
</gene>
<dbReference type="CDD" id="cd03086">
    <property type="entry name" value="PGM3"/>
    <property type="match status" value="1"/>
</dbReference>
<feature type="binding site" evidence="13">
    <location>
        <begin position="330"/>
        <end position="332"/>
    </location>
    <ligand>
        <name>substrate</name>
    </ligand>
</feature>
<evidence type="ECO:0000256" key="1">
    <source>
        <dbReference type="ARBA" id="ARBA00000558"/>
    </source>
</evidence>
<organism evidence="19 20">
    <name type="scientific">Paramicrosporidium saccamoebae</name>
    <dbReference type="NCBI Taxonomy" id="1246581"/>
    <lineage>
        <taxon>Eukaryota</taxon>
        <taxon>Fungi</taxon>
        <taxon>Fungi incertae sedis</taxon>
        <taxon>Cryptomycota</taxon>
        <taxon>Cryptomycota incertae sedis</taxon>
        <taxon>Paramicrosporidium</taxon>
    </lineage>
</organism>
<keyword evidence="6 11" id="KW-0479">Metal-binding</keyword>
<dbReference type="InterPro" id="IPR016055">
    <property type="entry name" value="A-D-PHexomutase_a/b/a-I/II/III"/>
</dbReference>
<evidence type="ECO:0000313" key="19">
    <source>
        <dbReference type="EMBL" id="PJF17967.1"/>
    </source>
</evidence>
<dbReference type="InterPro" id="IPR016657">
    <property type="entry name" value="PAGM"/>
</dbReference>
<feature type="domain" description="Phosphoacetylglucosamine mutase AMG1" evidence="17">
    <location>
        <begin position="255"/>
        <end position="386"/>
    </location>
</feature>
<dbReference type="Gene3D" id="3.40.120.10">
    <property type="entry name" value="Alpha-D-Glucose-1,6-Bisphosphate, subunit A, domain 3"/>
    <property type="match status" value="2"/>
</dbReference>
<dbReference type="GO" id="GO:0004610">
    <property type="term" value="F:phosphoacetylglucosamine mutase activity"/>
    <property type="evidence" value="ECO:0007669"/>
    <property type="project" value="UniProtKB-UniRule"/>
</dbReference>
<proteinExistence type="inferred from homology"/>
<feature type="binding site" evidence="14">
    <location>
        <position position="236"/>
    </location>
    <ligand>
        <name>Mg(2+)</name>
        <dbReference type="ChEBI" id="CHEBI:18420"/>
    </ligand>
</feature>
<comment type="function">
    <text evidence="11">Catalyzes the conversion of GlcNAc-6-P into GlcNAc-1-P during the synthesis of uridine diphosphate/UDP-GlcNAc, which is a biosynthetic precursor of chitin and also supplies the amino sugars for N-linked oligosaccharides of glycoproteins.</text>
</comment>
<dbReference type="InterPro" id="IPR049022">
    <property type="entry name" value="AMG1_III"/>
</dbReference>
<dbReference type="PANTHER" id="PTHR45955:SF1">
    <property type="entry name" value="PHOSPHOACETYLGLUCOSAMINE MUTASE"/>
    <property type="match status" value="1"/>
</dbReference>
<feature type="binding site" description="via phosphate group" evidence="14">
    <location>
        <position position="31"/>
    </location>
    <ligand>
        <name>Mg(2+)</name>
        <dbReference type="ChEBI" id="CHEBI:18420"/>
    </ligand>
</feature>
<dbReference type="InterPro" id="IPR005844">
    <property type="entry name" value="A-D-PHexomutase_a/b/a-I"/>
</dbReference>
<keyword evidence="20" id="KW-1185">Reference proteome</keyword>
<evidence type="ECO:0000259" key="17">
    <source>
        <dbReference type="Pfam" id="PF21404"/>
    </source>
</evidence>
<evidence type="ECO:0000256" key="6">
    <source>
        <dbReference type="ARBA" id="ARBA00022723"/>
    </source>
</evidence>
<evidence type="ECO:0000313" key="20">
    <source>
        <dbReference type="Proteomes" id="UP000240830"/>
    </source>
</evidence>
<evidence type="ECO:0000256" key="4">
    <source>
        <dbReference type="ARBA" id="ARBA00012731"/>
    </source>
</evidence>
<evidence type="ECO:0000256" key="8">
    <source>
        <dbReference type="ARBA" id="ARBA00023235"/>
    </source>
</evidence>
<feature type="domain" description="Phosphoacetylglucosamine mutase AMG1" evidence="18">
    <location>
        <begin position="163"/>
        <end position="241"/>
    </location>
</feature>
<keyword evidence="5" id="KW-0597">Phosphoprotein</keyword>
<evidence type="ECO:0000259" key="15">
    <source>
        <dbReference type="Pfam" id="PF00408"/>
    </source>
</evidence>
<dbReference type="Pfam" id="PF02878">
    <property type="entry name" value="PGM_PMM_I"/>
    <property type="match status" value="2"/>
</dbReference>
<dbReference type="Pfam" id="PF21405">
    <property type="entry name" value="AMG1_II"/>
    <property type="match status" value="1"/>
</dbReference>
<feature type="binding site" evidence="14">
    <location>
        <position position="234"/>
    </location>
    <ligand>
        <name>Mg(2+)</name>
        <dbReference type="ChEBI" id="CHEBI:18420"/>
    </ligand>
</feature>
<evidence type="ECO:0000256" key="7">
    <source>
        <dbReference type="ARBA" id="ARBA00022842"/>
    </source>
</evidence>
<comment type="similarity">
    <text evidence="3 11">Belongs to the phosphohexose mutase family.</text>
</comment>
<evidence type="ECO:0000256" key="3">
    <source>
        <dbReference type="ARBA" id="ARBA00010231"/>
    </source>
</evidence>
<dbReference type="UniPathway" id="UPA00113">
    <property type="reaction ID" value="UER00530"/>
</dbReference>
<dbReference type="Proteomes" id="UP000240830">
    <property type="component" value="Unassembled WGS sequence"/>
</dbReference>
<feature type="domain" description="Alpha-D-phosphohexomutase C-terminal" evidence="15">
    <location>
        <begin position="427"/>
        <end position="477"/>
    </location>
</feature>
<dbReference type="AlphaFoldDB" id="A0A2H9TJN4"/>
<feature type="binding site" evidence="14">
    <location>
        <position position="238"/>
    </location>
    <ligand>
        <name>Mg(2+)</name>
        <dbReference type="ChEBI" id="CHEBI:18420"/>
    </ligand>
</feature>
<evidence type="ECO:0000256" key="14">
    <source>
        <dbReference type="PIRSR" id="PIRSR016408-3"/>
    </source>
</evidence>
<feature type="binding site" evidence="13">
    <location>
        <begin position="449"/>
        <end position="453"/>
    </location>
    <ligand>
        <name>substrate</name>
    </ligand>
</feature>
<name>A0A2H9TJN4_9FUNG</name>
<feature type="domain" description="Alpha-D-phosphohexomutase alpha/beta/alpha" evidence="16">
    <location>
        <begin position="73"/>
        <end position="132"/>
    </location>
</feature>
<feature type="active site" description="Phosphoserine intermediate" evidence="12">
    <location>
        <position position="31"/>
    </location>
</feature>
<dbReference type="STRING" id="1246581.A0A2H9TJN4"/>
<reference evidence="19 20" key="1">
    <citation type="submission" date="2016-10" db="EMBL/GenBank/DDBJ databases">
        <title>The genome of Paramicrosporidium saccamoebae is the missing link in understanding Cryptomycota and Microsporidia evolution.</title>
        <authorList>
            <person name="Quandt C.A."/>
            <person name="Beaudet D."/>
            <person name="Corsaro D."/>
            <person name="Michel R."/>
            <person name="Corradi N."/>
            <person name="James T."/>
        </authorList>
    </citation>
    <scope>NUCLEOTIDE SEQUENCE [LARGE SCALE GENOMIC DNA]</scope>
    <source>
        <strain evidence="19 20">KSL3</strain>
    </source>
</reference>
<dbReference type="Gene3D" id="3.30.310.50">
    <property type="entry name" value="Alpha-D-phosphohexomutase, C-terminal domain"/>
    <property type="match status" value="1"/>
</dbReference>
<dbReference type="InterPro" id="IPR049023">
    <property type="entry name" value="AMG1_II"/>
</dbReference>
<comment type="caution">
    <text evidence="19">The sequence shown here is derived from an EMBL/GenBank/DDBJ whole genome shotgun (WGS) entry which is preliminary data.</text>
</comment>
<feature type="binding site" evidence="13">
    <location>
        <position position="458"/>
    </location>
    <ligand>
        <name>substrate</name>
    </ligand>
</feature>
<keyword evidence="8 11" id="KW-0413">Isomerase</keyword>
<dbReference type="InterPro" id="IPR005843">
    <property type="entry name" value="A-D-PHexomutase_C"/>
</dbReference>
<dbReference type="FunFam" id="3.30.310.50:FF:000003">
    <property type="entry name" value="Phosphoacetylglucosamine mutase"/>
    <property type="match status" value="1"/>
</dbReference>
<dbReference type="InterPro" id="IPR036900">
    <property type="entry name" value="A-D-PHexomutase_C_sf"/>
</dbReference>
<dbReference type="SUPFAM" id="SSF55957">
    <property type="entry name" value="Phosphoglucomutase, C-terminal domain"/>
    <property type="match status" value="1"/>
</dbReference>
<comment type="pathway">
    <text evidence="2 11">Nucleotide-sugar biosynthesis; UDP-N-acetyl-alpha-D-glucosamine biosynthesis; N-acetyl-alpha-D-glucosamine 1-phosphate from alpha-D-glucosamine 6-phosphate (route I): step 2/2.</text>
</comment>
<dbReference type="Pfam" id="PF21404">
    <property type="entry name" value="AMG1_III"/>
    <property type="match status" value="1"/>
</dbReference>
<accession>A0A2H9TJN4</accession>
<dbReference type="EMBL" id="MTSL01000150">
    <property type="protein sequence ID" value="PJF17967.1"/>
    <property type="molecule type" value="Genomic_DNA"/>
</dbReference>
<dbReference type="PIRSF" id="PIRSF016408">
    <property type="entry name" value="PAGM"/>
    <property type="match status" value="1"/>
</dbReference>
<dbReference type="GO" id="GO:0006048">
    <property type="term" value="P:UDP-N-acetylglucosamine biosynthetic process"/>
    <property type="evidence" value="ECO:0007669"/>
    <property type="project" value="UniProtKB-UniRule"/>
</dbReference>
<dbReference type="GO" id="GO:0005975">
    <property type="term" value="P:carbohydrate metabolic process"/>
    <property type="evidence" value="ECO:0007669"/>
    <property type="project" value="InterPro"/>
</dbReference>
<evidence type="ECO:0000256" key="10">
    <source>
        <dbReference type="ARBA" id="ARBA00032065"/>
    </source>
</evidence>
<dbReference type="GO" id="GO:0046872">
    <property type="term" value="F:metal ion binding"/>
    <property type="evidence" value="ECO:0007669"/>
    <property type="project" value="UniProtKB-KW"/>
</dbReference>
<evidence type="ECO:0000256" key="13">
    <source>
        <dbReference type="PIRSR" id="PIRSR016408-2"/>
    </source>
</evidence>
<dbReference type="PANTHER" id="PTHR45955">
    <property type="entry name" value="PHOSPHOACETYLGLUCOSAMINE MUTASE"/>
    <property type="match status" value="1"/>
</dbReference>
<comment type="catalytic activity">
    <reaction evidence="1 11">
        <text>N-acetyl-alpha-D-glucosamine 1-phosphate = N-acetyl-D-glucosamine 6-phosphate</text>
        <dbReference type="Rhea" id="RHEA:23804"/>
        <dbReference type="ChEBI" id="CHEBI:57513"/>
        <dbReference type="ChEBI" id="CHEBI:57776"/>
        <dbReference type="EC" id="5.4.2.3"/>
    </reaction>
</comment>
<evidence type="ECO:0000256" key="11">
    <source>
        <dbReference type="PIRNR" id="PIRNR016408"/>
    </source>
</evidence>
<feature type="domain" description="Alpha-D-phosphohexomutase alpha/beta/alpha" evidence="16">
    <location>
        <begin position="24"/>
        <end position="54"/>
    </location>
</feature>
<comment type="cofactor">
    <cofactor evidence="11 14">
        <name>Mg(2+)</name>
        <dbReference type="ChEBI" id="CHEBI:18420"/>
    </cofactor>
    <text evidence="11 14">Binds 1 Mg(2+) ion per subunit.</text>
</comment>